<dbReference type="PANTHER" id="PTHR30231:SF7">
    <property type="entry name" value="BLR4117 PROTEIN"/>
    <property type="match status" value="1"/>
</dbReference>
<dbReference type="Proteomes" id="UP001447842">
    <property type="component" value="Chromosome"/>
</dbReference>
<dbReference type="SUPFAM" id="SSF53098">
    <property type="entry name" value="Ribonuclease H-like"/>
    <property type="match status" value="1"/>
</dbReference>
<accession>A0ABZ3H868</accession>
<dbReference type="RefSeq" id="WP_345972174.1">
    <property type="nucleotide sequence ID" value="NZ_CP147920.1"/>
</dbReference>
<dbReference type="CDD" id="cd06127">
    <property type="entry name" value="DEDDh"/>
    <property type="match status" value="1"/>
</dbReference>
<organism evidence="2 3">
    <name type="scientific">Sulfurimonas diazotrophicus</name>
    <dbReference type="NCBI Taxonomy" id="3131939"/>
    <lineage>
        <taxon>Bacteria</taxon>
        <taxon>Pseudomonadati</taxon>
        <taxon>Campylobacterota</taxon>
        <taxon>Epsilonproteobacteria</taxon>
        <taxon>Campylobacterales</taxon>
        <taxon>Sulfurimonadaceae</taxon>
        <taxon>Sulfurimonas</taxon>
    </lineage>
</organism>
<evidence type="ECO:0000313" key="3">
    <source>
        <dbReference type="Proteomes" id="UP001447842"/>
    </source>
</evidence>
<dbReference type="GO" id="GO:0004527">
    <property type="term" value="F:exonuclease activity"/>
    <property type="evidence" value="ECO:0007669"/>
    <property type="project" value="UniProtKB-KW"/>
</dbReference>
<protein>
    <submittedName>
        <fullName evidence="2">3'-5' exonuclease</fullName>
    </submittedName>
</protein>
<dbReference type="Gene3D" id="3.30.420.10">
    <property type="entry name" value="Ribonuclease H-like superfamily/Ribonuclease H"/>
    <property type="match status" value="1"/>
</dbReference>
<dbReference type="SMART" id="SM00479">
    <property type="entry name" value="EXOIII"/>
    <property type="match status" value="1"/>
</dbReference>
<keyword evidence="2" id="KW-0269">Exonuclease</keyword>
<dbReference type="EMBL" id="CP147920">
    <property type="protein sequence ID" value="XAU14446.1"/>
    <property type="molecule type" value="Genomic_DNA"/>
</dbReference>
<name>A0ABZ3H868_9BACT</name>
<dbReference type="InterPro" id="IPR036397">
    <property type="entry name" value="RNaseH_sf"/>
</dbReference>
<keyword evidence="2" id="KW-0540">Nuclease</keyword>
<dbReference type="Pfam" id="PF00929">
    <property type="entry name" value="RNase_T"/>
    <property type="match status" value="1"/>
</dbReference>
<evidence type="ECO:0000259" key="1">
    <source>
        <dbReference type="SMART" id="SM00479"/>
    </source>
</evidence>
<gene>
    <name evidence="2" type="ORF">WCY31_09310</name>
</gene>
<dbReference type="InterPro" id="IPR012337">
    <property type="entry name" value="RNaseH-like_sf"/>
</dbReference>
<keyword evidence="2" id="KW-0378">Hydrolase</keyword>
<feature type="domain" description="Exonuclease" evidence="1">
    <location>
        <begin position="30"/>
        <end position="203"/>
    </location>
</feature>
<dbReference type="PANTHER" id="PTHR30231">
    <property type="entry name" value="DNA POLYMERASE III SUBUNIT EPSILON"/>
    <property type="match status" value="1"/>
</dbReference>
<reference evidence="2 3" key="1">
    <citation type="submission" date="2024-03" db="EMBL/GenBank/DDBJ databases">
        <title>Sulfurimonas sp. HSL3-1.</title>
        <authorList>
            <person name="Wang S."/>
        </authorList>
    </citation>
    <scope>NUCLEOTIDE SEQUENCE [LARGE SCALE GENOMIC DNA]</scope>
    <source>
        <strain evidence="2 3">HSL3-1</strain>
    </source>
</reference>
<dbReference type="InterPro" id="IPR013520">
    <property type="entry name" value="Ribonucl_H"/>
</dbReference>
<sequence length="209" mass="23767">MFKAWRKQRNRKRLKDEAYAFLFEPYDGDEVVVFDTETTGLDPKTDEIVSIGAVKVKGNRILTSETFEVYLKTSRPIPAESIEVHGIRPCDLEYALSPPEGIEKFLHFIGPRPLAGYYLEFDVAMINRYIKPWLGVELPNPKTEVSGLYFDKKNFGIPQGNIDLRFDTILANLGVPPMGRHNAVNDAIMTAMIFIKLNNTIKLKTGERT</sequence>
<keyword evidence="3" id="KW-1185">Reference proteome</keyword>
<dbReference type="NCBIfam" id="NF006601">
    <property type="entry name" value="PRK09145.1"/>
    <property type="match status" value="1"/>
</dbReference>
<proteinExistence type="predicted"/>
<evidence type="ECO:0000313" key="2">
    <source>
        <dbReference type="EMBL" id="XAU14446.1"/>
    </source>
</evidence>